<reference evidence="1" key="1">
    <citation type="submission" date="2016-12" db="EMBL/GenBank/DDBJ databases">
        <title>The Fecal Virome of Red-crowned Cranes.</title>
        <authorList>
            <person name="Yang S."/>
            <person name="Wang Y."/>
            <person name="Zhang W."/>
        </authorList>
    </citation>
    <scope>NUCLEOTIDE SEQUENCE</scope>
    <source>
        <strain evidence="1">Yc-6</strain>
    </source>
</reference>
<proteinExistence type="predicted"/>
<evidence type="ECO:0000313" key="2">
    <source>
        <dbReference type="Proteomes" id="UP000256820"/>
    </source>
</evidence>
<sequence>MMASETLGNVVENSITKALSNVEEVAKEVVPGLGDTINHPSVNAVIATSAPTVDGTLPEPTDGSADDFLSCAYQIDAGDGNVQKMVLLANGRTQVSTMNPATPIINIEVPHTFFNTSTCPAAGQAKYFGLCRCGYKITFQVNLPRGSSGAVVLWYAPPYYSHYMPGDTTNRKFDYDTILNAPHVIMDVALNTQVTLVVPYVSFLNYTNHHLINSGSTFHVTVIQPIRSPLSSATHVDWAVFGELLDLDFQAPKFFSQGRRIYLKRKPPKPEKSLPDVNHVLVQPGYGALNTSNSVAAGRAESLGLCNDISSIDFRTSGCASASTHLSDLYRKWNICYSGTWLASYTSGQVLRSSFLQFNFGIFRYLADSFAFFRGSLEYKVLVFTSKFQTGKYQLGWYPYGPANDGPRNLSTMRNSLFMVGDATSTGPILTLPYTCDTWRRPFTTYGYLTLCVVNPLTYNSNTFSGAYYVIMARAGPDFKVMCPHFGTYKWDSTSVGDSIVNYPRGLNPTRDEIGLSRAIEEHEAKIAAELDTNLVHDSQGLHDSQGNPWDDEEPTNFINFEVMNVETMSEDHGELRHCLGRMTYATTIDSPSNTRFAVKPLPIPLYGVARIIRGFAYWSGNLIMGIHNRSTKSAIVAHSYYDSGLYNHWNQLFTTGAVIVPPNESKVVKIPYYCQYPFMPTAAPDACGHVHTYQMDGSIDIFLSFREANFFFPIPLPLTTTMLTTGDTDAKDGEIIQPLSLRLDGIDISNTSRDPAEMLELLSMDSQGFDYCRNPRKAIRSCGHEKTCDVHMFSKLCCDCSPPVPRTKLEDCRGNLLVCRPRYFCSGQNHESCTAHFRRQICCTCSEKFGQLDYFEMKYFSSEVEESCDTLSGNLRENSSLFVSDGDDRYYAFRYQGNYFGFAATEAIEAITRGTIELRVLNDHSWRPIKTIPEDWLLAGVEEVRCVNSDGWNSKVHPLLAQALFDSFSNQGFADGATALMSKLSSLVFGELEHQVMRMVIRTVVRIVAYLILLAMNPTMITTGILATLLYLDSTTTQIDSPLKILCESLINGDFLAFCEAIIERTNVDDPAILRSTIPEFTTMLGQESQGANSKFTVWTNTCKSIGWWLESLSRVITWLREKVFPVEISKTARWLEENQEKLVLTMALADEHLLLMKTDKSYSLSSKAKEKHIALVEMLVGAQIQIGTDTRVRDLNSKISYLISKLQAINFEPVTNWHHRSEPLGIWIYGDPGVGKSFFVNLVTKFISRKFGWGVYANPTGSNHMDGYTDQEIHIFDDFGQLRSEEDYSLICNLISSVPFLIPKAEVTAKGTPYNGKLVMVTTNRRDFSSVSLLDSDALARRFPIKLQIRPSRDYSIGGKLDVPKALRDGALLSGKAWEVNYGISGLDAWIQMEADVFLEDVCLQLRTRENVARMMNQSPENIPMNVFRHLEQQNFGFDSEDDTQEPLFPQTSTSSVMTKGKKWIGDTLKKMKSFISKFGVFIGAGASLGVLLALIKLIKPKFIDNGFYDGTPNVRLVPKDFLVDVEKHNQKLREKQKPMESQGFADLRPICNRLVNLKSDRGEATGLALFGKTVITYAHNNFTHCTYHQNKELNAPLISGIKVAYQGSTTDLAMYNVDLKYQFKNSMNLIATEDYHGRGYLVWKNHDTYTMLAVEDIRPGPQITTIQGVVSSRTYIYKANTQRGTCGGVLIGFENGNPKILGIHTSGNGITGAANRLYNNLDQGLVVEKKYVGNSYHQPRKTKFRPSPFYVNPRVSPAVLSNRDPRLIDPIEDITKKAAMKYRGNTFDPPGFAFELAKIALFSRLYKVLPRAKQISFEKATDSSYLAIDWQTSPGHKYQGCTKKQLIDDEKFVADVAQQLNDPDTYFTTYLKDELRPNEKVAMGKTRAIEASNFDYVIAYRMVMGEIYKAIIEDVQCVSGIAVGMNPYEDFDELYYGLYDNNLCLDFSGFDGSLPPQLMEAAVEVLSHFHVEPDLVVKIHQPVIKSTNLVGDELWKVDGGMCSGAPCTSVLNSICNYLAIATVLISYGYKDDDFKIYTYGDDCVVSVKEKTSMEDLEWRFAAYFGMTVTNFDKSSEISFLPPNQITFLKRSPLELYDTGKIVGALDLSDSHEKIQWMKSPETFEQQLDSYLLEVAIHGEQIYNQTVEAMREIAPSLDYPPFTYMKMRILVITGLM</sequence>
<protein>
    <submittedName>
        <fullName evidence="1">Polyprotein</fullName>
    </submittedName>
</protein>
<keyword evidence="2" id="KW-1185">Reference proteome</keyword>
<evidence type="ECO:0000313" key="1">
    <source>
        <dbReference type="EMBL" id="AUW34306.1"/>
    </source>
</evidence>
<accession>A0AC59HC36</accession>
<organism evidence="1 2">
    <name type="scientific">grusopivirus B1</name>
    <dbReference type="NCBI Taxonomy" id="2870360"/>
    <lineage>
        <taxon>Viruses</taxon>
        <taxon>Riboviria</taxon>
        <taxon>Orthornavirae</taxon>
        <taxon>Pisuviricota</taxon>
        <taxon>Pisoniviricetes</taxon>
        <taxon>Picornavirales</taxon>
        <taxon>Picornaviridae</taxon>
        <taxon>Paavivirinae</taxon>
        <taxon>Grusopivirus</taxon>
        <taxon>Grusopivirus bechini</taxon>
        <taxon>Grusopivirus B</taxon>
    </lineage>
</organism>
<name>A0AC59HC36_9PICO</name>
<dbReference type="Proteomes" id="UP000256820">
    <property type="component" value="Segment"/>
</dbReference>
<dbReference type="EMBL" id="KY312545">
    <property type="protein sequence ID" value="AUW34306.1"/>
    <property type="molecule type" value="Genomic_RNA"/>
</dbReference>